<accession>A0A0F9I1C3</accession>
<sequence length="55" mass="6150">MTCPICDTKQAIIDILRKYDYSCSKLCSFNHEQALKALLKLNLGHCSSTSDKDKG</sequence>
<protein>
    <submittedName>
        <fullName evidence="1">Uncharacterized protein</fullName>
    </submittedName>
</protein>
<dbReference type="EMBL" id="LAZR01015378">
    <property type="protein sequence ID" value="KKM13439.1"/>
    <property type="molecule type" value="Genomic_DNA"/>
</dbReference>
<name>A0A0F9I1C3_9ZZZZ</name>
<proteinExistence type="predicted"/>
<comment type="caution">
    <text evidence="1">The sequence shown here is derived from an EMBL/GenBank/DDBJ whole genome shotgun (WGS) entry which is preliminary data.</text>
</comment>
<dbReference type="AlphaFoldDB" id="A0A0F9I1C3"/>
<gene>
    <name evidence="1" type="ORF">LCGC14_1716200</name>
</gene>
<evidence type="ECO:0000313" key="1">
    <source>
        <dbReference type="EMBL" id="KKM13439.1"/>
    </source>
</evidence>
<organism evidence="1">
    <name type="scientific">marine sediment metagenome</name>
    <dbReference type="NCBI Taxonomy" id="412755"/>
    <lineage>
        <taxon>unclassified sequences</taxon>
        <taxon>metagenomes</taxon>
        <taxon>ecological metagenomes</taxon>
    </lineage>
</organism>
<reference evidence="1" key="1">
    <citation type="journal article" date="2015" name="Nature">
        <title>Complex archaea that bridge the gap between prokaryotes and eukaryotes.</title>
        <authorList>
            <person name="Spang A."/>
            <person name="Saw J.H."/>
            <person name="Jorgensen S.L."/>
            <person name="Zaremba-Niedzwiedzka K."/>
            <person name="Martijn J."/>
            <person name="Lind A.E."/>
            <person name="van Eijk R."/>
            <person name="Schleper C."/>
            <person name="Guy L."/>
            <person name="Ettema T.J."/>
        </authorList>
    </citation>
    <scope>NUCLEOTIDE SEQUENCE</scope>
</reference>